<evidence type="ECO:0000256" key="1">
    <source>
        <dbReference type="ARBA" id="ARBA00007381"/>
    </source>
</evidence>
<dbReference type="InterPro" id="IPR013126">
    <property type="entry name" value="Hsp_70_fam"/>
</dbReference>
<keyword evidence="3" id="KW-0067">ATP-binding</keyword>
<evidence type="ECO:0000256" key="2">
    <source>
        <dbReference type="ARBA" id="ARBA00022741"/>
    </source>
</evidence>
<proteinExistence type="inferred from homology"/>
<dbReference type="InterPro" id="IPR043129">
    <property type="entry name" value="ATPase_NBD"/>
</dbReference>
<dbReference type="FunFam" id="3.30.30.30:FF:000001">
    <property type="entry name" value="heat shock 70 kDa protein-like"/>
    <property type="match status" value="1"/>
</dbReference>
<name>A0A9J6E8H1_RHIMP</name>
<dbReference type="GO" id="GO:0005524">
    <property type="term" value="F:ATP binding"/>
    <property type="evidence" value="ECO:0007669"/>
    <property type="project" value="UniProtKB-KW"/>
</dbReference>
<protein>
    <submittedName>
        <fullName evidence="4">Uncharacterized protein</fullName>
    </submittedName>
</protein>
<keyword evidence="2" id="KW-0547">Nucleotide-binding</keyword>
<evidence type="ECO:0000256" key="3">
    <source>
        <dbReference type="ARBA" id="ARBA00022840"/>
    </source>
</evidence>
<dbReference type="Proteomes" id="UP000821866">
    <property type="component" value="Chromosome 3"/>
</dbReference>
<dbReference type="GO" id="GO:0006950">
    <property type="term" value="P:response to stress"/>
    <property type="evidence" value="ECO:0007669"/>
    <property type="project" value="UniProtKB-ARBA"/>
</dbReference>
<gene>
    <name evidence="4" type="ORF">HPB51_010556</name>
</gene>
<dbReference type="SUPFAM" id="SSF53067">
    <property type="entry name" value="Actin-like ATPase domain"/>
    <property type="match status" value="1"/>
</dbReference>
<evidence type="ECO:0000313" key="5">
    <source>
        <dbReference type="Proteomes" id="UP000821866"/>
    </source>
</evidence>
<dbReference type="EMBL" id="JABSTU010000005">
    <property type="protein sequence ID" value="KAH8030622.1"/>
    <property type="molecule type" value="Genomic_DNA"/>
</dbReference>
<dbReference type="Gene3D" id="3.30.420.40">
    <property type="match status" value="1"/>
</dbReference>
<reference evidence="4" key="2">
    <citation type="submission" date="2021-09" db="EMBL/GenBank/DDBJ databases">
        <authorList>
            <person name="Jia N."/>
            <person name="Wang J."/>
            <person name="Shi W."/>
            <person name="Du L."/>
            <person name="Sun Y."/>
            <person name="Zhan W."/>
            <person name="Jiang J."/>
            <person name="Wang Q."/>
            <person name="Zhang B."/>
            <person name="Ji P."/>
            <person name="Sakyi L.B."/>
            <person name="Cui X."/>
            <person name="Yuan T."/>
            <person name="Jiang B."/>
            <person name="Yang W."/>
            <person name="Lam T.T.-Y."/>
            <person name="Chang Q."/>
            <person name="Ding S."/>
            <person name="Wang X."/>
            <person name="Zhu J."/>
            <person name="Ruan X."/>
            <person name="Zhao L."/>
            <person name="Wei J."/>
            <person name="Que T."/>
            <person name="Du C."/>
            <person name="Cheng J."/>
            <person name="Dai P."/>
            <person name="Han X."/>
            <person name="Huang E."/>
            <person name="Gao Y."/>
            <person name="Liu J."/>
            <person name="Shao H."/>
            <person name="Ye R."/>
            <person name="Li L."/>
            <person name="Wei W."/>
            <person name="Wang X."/>
            <person name="Wang C."/>
            <person name="Huo Q."/>
            <person name="Li W."/>
            <person name="Guo W."/>
            <person name="Chen H."/>
            <person name="Chen S."/>
            <person name="Zhou L."/>
            <person name="Zhou L."/>
            <person name="Ni X."/>
            <person name="Tian J."/>
            <person name="Zhou Y."/>
            <person name="Sheng Y."/>
            <person name="Liu T."/>
            <person name="Pan Y."/>
            <person name="Xia L."/>
            <person name="Li J."/>
            <person name="Zhao F."/>
            <person name="Cao W."/>
        </authorList>
    </citation>
    <scope>NUCLEOTIDE SEQUENCE</scope>
    <source>
        <strain evidence="4">Rmic-2018</strain>
        <tissue evidence="4">Larvae</tissue>
    </source>
</reference>
<comment type="caution">
    <text evidence="4">The sequence shown here is derived from an EMBL/GenBank/DDBJ whole genome shotgun (WGS) entry which is preliminary data.</text>
</comment>
<accession>A0A9J6E8H1</accession>
<dbReference type="AlphaFoldDB" id="A0A9J6E8H1"/>
<dbReference type="FunFam" id="3.30.420.40:FF:000028">
    <property type="entry name" value="heat shock 70 kDa protein-like"/>
    <property type="match status" value="1"/>
</dbReference>
<keyword evidence="5" id="KW-1185">Reference proteome</keyword>
<reference evidence="4" key="1">
    <citation type="journal article" date="2020" name="Cell">
        <title>Large-Scale Comparative Analyses of Tick Genomes Elucidate Their Genetic Diversity and Vector Capacities.</title>
        <authorList>
            <consortium name="Tick Genome and Microbiome Consortium (TIGMIC)"/>
            <person name="Jia N."/>
            <person name="Wang J."/>
            <person name="Shi W."/>
            <person name="Du L."/>
            <person name="Sun Y."/>
            <person name="Zhan W."/>
            <person name="Jiang J.F."/>
            <person name="Wang Q."/>
            <person name="Zhang B."/>
            <person name="Ji P."/>
            <person name="Bell-Sakyi L."/>
            <person name="Cui X.M."/>
            <person name="Yuan T.T."/>
            <person name="Jiang B.G."/>
            <person name="Yang W.F."/>
            <person name="Lam T.T."/>
            <person name="Chang Q.C."/>
            <person name="Ding S.J."/>
            <person name="Wang X.J."/>
            <person name="Zhu J.G."/>
            <person name="Ruan X.D."/>
            <person name="Zhao L."/>
            <person name="Wei J.T."/>
            <person name="Ye R.Z."/>
            <person name="Que T.C."/>
            <person name="Du C.H."/>
            <person name="Zhou Y.H."/>
            <person name="Cheng J.X."/>
            <person name="Dai P.F."/>
            <person name="Guo W.B."/>
            <person name="Han X.H."/>
            <person name="Huang E.J."/>
            <person name="Li L.F."/>
            <person name="Wei W."/>
            <person name="Gao Y.C."/>
            <person name="Liu J.Z."/>
            <person name="Shao H.Z."/>
            <person name="Wang X."/>
            <person name="Wang C.C."/>
            <person name="Yang T.C."/>
            <person name="Huo Q.B."/>
            <person name="Li W."/>
            <person name="Chen H.Y."/>
            <person name="Chen S.E."/>
            <person name="Zhou L.G."/>
            <person name="Ni X.B."/>
            <person name="Tian J.H."/>
            <person name="Sheng Y."/>
            <person name="Liu T."/>
            <person name="Pan Y.S."/>
            <person name="Xia L.Y."/>
            <person name="Li J."/>
            <person name="Zhao F."/>
            <person name="Cao W.C."/>
        </authorList>
    </citation>
    <scope>NUCLEOTIDE SEQUENCE</scope>
    <source>
        <strain evidence="4">Rmic-2018</strain>
    </source>
</reference>
<organism evidence="4 5">
    <name type="scientific">Rhipicephalus microplus</name>
    <name type="common">Cattle tick</name>
    <name type="synonym">Boophilus microplus</name>
    <dbReference type="NCBI Taxonomy" id="6941"/>
    <lineage>
        <taxon>Eukaryota</taxon>
        <taxon>Metazoa</taxon>
        <taxon>Ecdysozoa</taxon>
        <taxon>Arthropoda</taxon>
        <taxon>Chelicerata</taxon>
        <taxon>Arachnida</taxon>
        <taxon>Acari</taxon>
        <taxon>Parasitiformes</taxon>
        <taxon>Ixodida</taxon>
        <taxon>Ixodoidea</taxon>
        <taxon>Ixodidae</taxon>
        <taxon>Rhipicephalinae</taxon>
        <taxon>Rhipicephalus</taxon>
        <taxon>Boophilus</taxon>
    </lineage>
</organism>
<dbReference type="Gene3D" id="3.30.30.30">
    <property type="match status" value="1"/>
</dbReference>
<dbReference type="GO" id="GO:0140662">
    <property type="term" value="F:ATP-dependent protein folding chaperone"/>
    <property type="evidence" value="ECO:0007669"/>
    <property type="project" value="InterPro"/>
</dbReference>
<sequence length="177" mass="19779">MNSNESTNTMIDVPSTSAALSHTCHGEDEIIANDQGNRTSPRYVTFTETERLISDPAKAHAAGSPMETVETVFSSKRLTGCTFDELELQDDLKRLSCTRINDNSEPKIKVTYKSEEKVFNPEEISAVCGSHMRHHASLLQFALTGNQGRLNYRRSCPRYRANDCRCPVLRPGQGNQQ</sequence>
<comment type="similarity">
    <text evidence="1">Belongs to the heat shock protein 70 family.</text>
</comment>
<dbReference type="PANTHER" id="PTHR19375">
    <property type="entry name" value="HEAT SHOCK PROTEIN 70KDA"/>
    <property type="match status" value="1"/>
</dbReference>
<dbReference type="Pfam" id="PF00012">
    <property type="entry name" value="HSP70"/>
    <property type="match status" value="1"/>
</dbReference>
<evidence type="ECO:0000313" key="4">
    <source>
        <dbReference type="EMBL" id="KAH8030622.1"/>
    </source>
</evidence>